<sequence length="145" mass="14986">MRINAKNVVVSGLVAGAVLVVGGGIAAAVNLEQVPSQVQNSHHAEPGHEGEGEYTAGDYRLHVRELTDDGEGFGTTVEPGTTYYSKTLHGSESWQPTVLKFSVGDEADGPIVFSYPIPEGGEGVDCVASGTEAEPTVECTTTPAG</sequence>
<dbReference type="EMBL" id="BAAAYK010000004">
    <property type="protein sequence ID" value="GAA3352490.1"/>
    <property type="molecule type" value="Genomic_DNA"/>
</dbReference>
<protein>
    <recommendedName>
        <fullName evidence="5">Secreted protein</fullName>
    </recommendedName>
</protein>
<keyword evidence="4" id="KW-1185">Reference proteome</keyword>
<comment type="caution">
    <text evidence="3">The sequence shown here is derived from an EMBL/GenBank/DDBJ whole genome shotgun (WGS) entry which is preliminary data.</text>
</comment>
<reference evidence="3" key="3">
    <citation type="submission" date="2023-12" db="EMBL/GenBank/DDBJ databases">
        <authorList>
            <person name="Sun Q."/>
            <person name="Inoue M."/>
        </authorList>
    </citation>
    <scope>NUCLEOTIDE SEQUENCE</scope>
    <source>
        <strain evidence="3">JCM 9687</strain>
    </source>
</reference>
<name>A0ABP6RZK6_9PSEU</name>
<organism evidence="3 4">
    <name type="scientific">Saccharopolyspora gregorii</name>
    <dbReference type="NCBI Taxonomy" id="33914"/>
    <lineage>
        <taxon>Bacteria</taxon>
        <taxon>Bacillati</taxon>
        <taxon>Actinomycetota</taxon>
        <taxon>Actinomycetes</taxon>
        <taxon>Pseudonocardiales</taxon>
        <taxon>Pseudonocardiaceae</taxon>
        <taxon>Saccharopolyspora</taxon>
    </lineage>
</organism>
<evidence type="ECO:0008006" key="5">
    <source>
        <dbReference type="Google" id="ProtNLM"/>
    </source>
</evidence>
<accession>A0ABP6RZK6</accession>
<gene>
    <name evidence="1" type="ORF">GCM10020366_00580</name>
    <name evidence="2" type="ORF">GCM10020366_02350</name>
    <name evidence="3" type="ORF">GCM10020366_58650</name>
</gene>
<dbReference type="Proteomes" id="UP001500483">
    <property type="component" value="Unassembled WGS sequence"/>
</dbReference>
<reference evidence="4" key="2">
    <citation type="journal article" date="2019" name="Int. J. Syst. Evol. Microbiol.">
        <title>The Global Catalogue of Microorganisms (GCM) 10K type strain sequencing project: providing services to taxonomists for standard genome sequencing and annotation.</title>
        <authorList>
            <consortium name="The Broad Institute Genomics Platform"/>
            <consortium name="The Broad Institute Genome Sequencing Center for Infectious Disease"/>
            <person name="Wu L."/>
            <person name="Ma J."/>
        </authorList>
    </citation>
    <scope>NUCLEOTIDE SEQUENCE [LARGE SCALE GENOMIC DNA]</scope>
    <source>
        <strain evidence="4">JCM 9687</strain>
    </source>
</reference>
<evidence type="ECO:0000313" key="2">
    <source>
        <dbReference type="EMBL" id="GAA3352490.1"/>
    </source>
</evidence>
<proteinExistence type="predicted"/>
<evidence type="ECO:0000313" key="4">
    <source>
        <dbReference type="Proteomes" id="UP001500483"/>
    </source>
</evidence>
<dbReference type="EMBL" id="BAAAYK010000038">
    <property type="protein sequence ID" value="GAA3364105.1"/>
    <property type="molecule type" value="Genomic_DNA"/>
</dbReference>
<dbReference type="RefSeq" id="WP_344923671.1">
    <property type="nucleotide sequence ID" value="NZ_BAAAYK010000001.1"/>
</dbReference>
<dbReference type="EMBL" id="BAAAYK010000001">
    <property type="protein sequence ID" value="GAA3352147.1"/>
    <property type="molecule type" value="Genomic_DNA"/>
</dbReference>
<evidence type="ECO:0000313" key="1">
    <source>
        <dbReference type="EMBL" id="GAA3352147.1"/>
    </source>
</evidence>
<reference evidence="3" key="1">
    <citation type="journal article" date="2014" name="Int. J. Syst. Evol. Microbiol.">
        <title>Complete genome of a new Firmicutes species belonging to the dominant human colonic microbiota ('Ruminococcus bicirculans') reveals two chromosomes and a selective capacity to utilize plant glucans.</title>
        <authorList>
            <consortium name="NISC Comparative Sequencing Program"/>
            <person name="Wegmann U."/>
            <person name="Louis P."/>
            <person name="Goesmann A."/>
            <person name="Henrissat B."/>
            <person name="Duncan S.H."/>
            <person name="Flint H.J."/>
        </authorList>
    </citation>
    <scope>NUCLEOTIDE SEQUENCE</scope>
    <source>
        <strain evidence="3">JCM 9687</strain>
    </source>
</reference>
<evidence type="ECO:0000313" key="3">
    <source>
        <dbReference type="EMBL" id="GAA3364105.1"/>
    </source>
</evidence>